<evidence type="ECO:0000259" key="5">
    <source>
        <dbReference type="PROSITE" id="PS51379"/>
    </source>
</evidence>
<feature type="non-terminal residue" evidence="6">
    <location>
        <position position="1"/>
    </location>
</feature>
<protein>
    <recommendedName>
        <fullName evidence="5">4Fe-4S ferredoxin-type domain-containing protein</fullName>
    </recommendedName>
</protein>
<evidence type="ECO:0000256" key="1">
    <source>
        <dbReference type="ARBA" id="ARBA00022485"/>
    </source>
</evidence>
<evidence type="ECO:0000256" key="3">
    <source>
        <dbReference type="ARBA" id="ARBA00023004"/>
    </source>
</evidence>
<accession>X1FQN4</accession>
<organism evidence="6">
    <name type="scientific">marine sediment metagenome</name>
    <dbReference type="NCBI Taxonomy" id="412755"/>
    <lineage>
        <taxon>unclassified sequences</taxon>
        <taxon>metagenomes</taxon>
        <taxon>ecological metagenomes</taxon>
    </lineage>
</organism>
<dbReference type="AlphaFoldDB" id="X1FQN4"/>
<dbReference type="PANTHER" id="PTHR43177">
    <property type="entry name" value="PROTEIN NRFC"/>
    <property type="match status" value="1"/>
</dbReference>
<evidence type="ECO:0000313" key="6">
    <source>
        <dbReference type="EMBL" id="GAH31679.1"/>
    </source>
</evidence>
<reference evidence="6" key="1">
    <citation type="journal article" date="2014" name="Front. Microbiol.">
        <title>High frequency of phylogenetically diverse reductive dehalogenase-homologous genes in deep subseafloor sedimentary metagenomes.</title>
        <authorList>
            <person name="Kawai M."/>
            <person name="Futagami T."/>
            <person name="Toyoda A."/>
            <person name="Takaki Y."/>
            <person name="Nishi S."/>
            <person name="Hori S."/>
            <person name="Arai W."/>
            <person name="Tsubouchi T."/>
            <person name="Morono Y."/>
            <person name="Uchiyama I."/>
            <person name="Ito T."/>
            <person name="Fujiyama A."/>
            <person name="Inagaki F."/>
            <person name="Takami H."/>
        </authorList>
    </citation>
    <scope>NUCLEOTIDE SEQUENCE</scope>
    <source>
        <strain evidence="6">Expedition CK06-06</strain>
    </source>
</reference>
<dbReference type="InterPro" id="IPR050954">
    <property type="entry name" value="ET_IronSulfur_Cluster-Binding"/>
</dbReference>
<dbReference type="Pfam" id="PF13247">
    <property type="entry name" value="Fer4_11"/>
    <property type="match status" value="1"/>
</dbReference>
<dbReference type="InterPro" id="IPR017900">
    <property type="entry name" value="4Fe4S_Fe_S_CS"/>
</dbReference>
<dbReference type="PROSITE" id="PS51379">
    <property type="entry name" value="4FE4S_FER_2"/>
    <property type="match status" value="2"/>
</dbReference>
<dbReference type="PROSITE" id="PS00198">
    <property type="entry name" value="4FE4S_FER_1"/>
    <property type="match status" value="1"/>
</dbReference>
<gene>
    <name evidence="6" type="ORF">S03H2_23538</name>
</gene>
<dbReference type="GO" id="GO:0046872">
    <property type="term" value="F:metal ion binding"/>
    <property type="evidence" value="ECO:0007669"/>
    <property type="project" value="UniProtKB-KW"/>
</dbReference>
<dbReference type="Gene3D" id="3.30.70.20">
    <property type="match status" value="2"/>
</dbReference>
<dbReference type="InterPro" id="IPR017896">
    <property type="entry name" value="4Fe4S_Fe-S-bd"/>
</dbReference>
<keyword evidence="2" id="KW-0479">Metal-binding</keyword>
<keyword evidence="3" id="KW-0408">Iron</keyword>
<dbReference type="EMBL" id="BARU01012878">
    <property type="protein sequence ID" value="GAH31679.1"/>
    <property type="molecule type" value="Genomic_DNA"/>
</dbReference>
<keyword evidence="1" id="KW-0004">4Fe-4S</keyword>
<feature type="non-terminal residue" evidence="6">
    <location>
        <position position="223"/>
    </location>
</feature>
<feature type="domain" description="4Fe-4S ferredoxin-type" evidence="5">
    <location>
        <begin position="41"/>
        <end position="70"/>
    </location>
</feature>
<comment type="caution">
    <text evidence="6">The sequence shown here is derived from an EMBL/GenBank/DDBJ whole genome shotgun (WGS) entry which is preliminary data.</text>
</comment>
<dbReference type="GO" id="GO:0051539">
    <property type="term" value="F:4 iron, 4 sulfur cluster binding"/>
    <property type="evidence" value="ECO:0007669"/>
    <property type="project" value="UniProtKB-KW"/>
</dbReference>
<keyword evidence="4" id="KW-0411">Iron-sulfur</keyword>
<sequence length="223" mass="25061">ADKGKYPNTRRVFMPRLCNHCDYPVCVRNCPTQATYKHKDGFVLQRYNRCIGCRTCMVACPYNARHLLPAKRTGKNLPTHVVDKCTFCIHRVKKGLVPACVQACVGGARIFGDMNDPNSEVALLASRERLTVLKPELGTSPSVSYIGGDWEIMDEAHSYTNRSAQLRDEFNTFKKTHEGDAFGDIVEGESTMRQVGKNFIGFLNTIPHKAKEVADAFVNLYLR</sequence>
<feature type="domain" description="4Fe-4S ferredoxin-type" evidence="5">
    <location>
        <begin position="9"/>
        <end position="40"/>
    </location>
</feature>
<dbReference type="SUPFAM" id="SSF54862">
    <property type="entry name" value="4Fe-4S ferredoxins"/>
    <property type="match status" value="1"/>
</dbReference>
<proteinExistence type="predicted"/>
<evidence type="ECO:0000256" key="2">
    <source>
        <dbReference type="ARBA" id="ARBA00022723"/>
    </source>
</evidence>
<name>X1FQN4_9ZZZZ</name>
<evidence type="ECO:0000256" key="4">
    <source>
        <dbReference type="ARBA" id="ARBA00023014"/>
    </source>
</evidence>
<dbReference type="CDD" id="cd10551">
    <property type="entry name" value="PsrB"/>
    <property type="match status" value="1"/>
</dbReference>
<dbReference type="PANTHER" id="PTHR43177:SF3">
    <property type="entry name" value="PROTEIN NRFC HOMOLOG"/>
    <property type="match status" value="1"/>
</dbReference>